<protein>
    <submittedName>
        <fullName evidence="1">Zinc finger CCCH domain-containing protein 20</fullName>
    </submittedName>
</protein>
<accession>A0ABD1VDG9</accession>
<organism evidence="1 2">
    <name type="scientific">Abeliophyllum distichum</name>
    <dbReference type="NCBI Taxonomy" id="126358"/>
    <lineage>
        <taxon>Eukaryota</taxon>
        <taxon>Viridiplantae</taxon>
        <taxon>Streptophyta</taxon>
        <taxon>Embryophyta</taxon>
        <taxon>Tracheophyta</taxon>
        <taxon>Spermatophyta</taxon>
        <taxon>Magnoliopsida</taxon>
        <taxon>eudicotyledons</taxon>
        <taxon>Gunneridae</taxon>
        <taxon>Pentapetalae</taxon>
        <taxon>asterids</taxon>
        <taxon>lamiids</taxon>
        <taxon>Lamiales</taxon>
        <taxon>Oleaceae</taxon>
        <taxon>Forsythieae</taxon>
        <taxon>Abeliophyllum</taxon>
    </lineage>
</organism>
<evidence type="ECO:0000313" key="1">
    <source>
        <dbReference type="EMBL" id="KAL2534618.1"/>
    </source>
</evidence>
<reference evidence="2" key="1">
    <citation type="submission" date="2024-07" db="EMBL/GenBank/DDBJ databases">
        <title>Two chromosome-level genome assemblies of Korean endemic species Abeliophyllum distichum and Forsythia ovata (Oleaceae).</title>
        <authorList>
            <person name="Jang H."/>
        </authorList>
    </citation>
    <scope>NUCLEOTIDE SEQUENCE [LARGE SCALE GENOMIC DNA]</scope>
</reference>
<proteinExistence type="predicted"/>
<evidence type="ECO:0000313" key="2">
    <source>
        <dbReference type="Proteomes" id="UP001604336"/>
    </source>
</evidence>
<gene>
    <name evidence="1" type="ORF">Adt_07969</name>
</gene>
<keyword evidence="2" id="KW-1185">Reference proteome</keyword>
<dbReference type="Proteomes" id="UP001604336">
    <property type="component" value="Unassembled WGS sequence"/>
</dbReference>
<dbReference type="EMBL" id="JBFOLK010000002">
    <property type="protein sequence ID" value="KAL2534618.1"/>
    <property type="molecule type" value="Genomic_DNA"/>
</dbReference>
<sequence>MDGERIKCRFCTIIVKIEPDQLRVVSPSTELYDGSSHRLAFMFSPESGSLSVGSPLMSPITSATTTSLNNVKSIHSSWNMQVGCSSSRLGSARLLMTQSRYFRLPSTLSKPVTQAGFEYVDDWKKDVGYEEEPPMERVE</sequence>
<name>A0ABD1VDG9_9LAMI</name>
<dbReference type="AlphaFoldDB" id="A0ABD1VDG9"/>
<comment type="caution">
    <text evidence="1">The sequence shown here is derived from an EMBL/GenBank/DDBJ whole genome shotgun (WGS) entry which is preliminary data.</text>
</comment>